<evidence type="ECO:0000313" key="2">
    <source>
        <dbReference type="Proteomes" id="UP000032180"/>
    </source>
</evidence>
<organism evidence="1 2">
    <name type="scientific">Leersia perrieri</name>
    <dbReference type="NCBI Taxonomy" id="77586"/>
    <lineage>
        <taxon>Eukaryota</taxon>
        <taxon>Viridiplantae</taxon>
        <taxon>Streptophyta</taxon>
        <taxon>Embryophyta</taxon>
        <taxon>Tracheophyta</taxon>
        <taxon>Spermatophyta</taxon>
        <taxon>Magnoliopsida</taxon>
        <taxon>Liliopsida</taxon>
        <taxon>Poales</taxon>
        <taxon>Poaceae</taxon>
        <taxon>BOP clade</taxon>
        <taxon>Oryzoideae</taxon>
        <taxon>Oryzeae</taxon>
        <taxon>Oryzinae</taxon>
        <taxon>Leersia</taxon>
    </lineage>
</organism>
<dbReference type="AlphaFoldDB" id="A0A0D9W449"/>
<reference evidence="2" key="2">
    <citation type="submission" date="2013-12" db="EMBL/GenBank/DDBJ databases">
        <authorList>
            <person name="Yu Y."/>
            <person name="Lee S."/>
            <person name="de Baynast K."/>
            <person name="Wissotski M."/>
            <person name="Liu L."/>
            <person name="Talag J."/>
            <person name="Goicoechea J."/>
            <person name="Angelova A."/>
            <person name="Jetty R."/>
            <person name="Kudrna D."/>
            <person name="Golser W."/>
            <person name="Rivera L."/>
            <person name="Zhang J."/>
            <person name="Wing R."/>
        </authorList>
    </citation>
    <scope>NUCLEOTIDE SEQUENCE</scope>
</reference>
<sequence length="141" mass="15665">MFPGHATSKKHTSEWFQLFYIGLNDDNEVWYAYGDLVKDFENPSDISLITPFESDTSAKNFLACICPSLLPSGIASGRKTARQLGFGQLPPRLTLTEQIKSREAVTSGLHYNRILNIAIPPLAQINTIELKSSSSAAWDNF</sequence>
<name>A0A0D9W449_9ORYZ</name>
<reference evidence="1" key="3">
    <citation type="submission" date="2015-04" db="UniProtKB">
        <authorList>
            <consortium name="EnsemblPlants"/>
        </authorList>
    </citation>
    <scope>IDENTIFICATION</scope>
</reference>
<keyword evidence="2" id="KW-1185">Reference proteome</keyword>
<dbReference type="HOGENOM" id="CLU_1828108_0_0_1"/>
<protein>
    <submittedName>
        <fullName evidence="1">Uncharacterized protein</fullName>
    </submittedName>
</protein>
<dbReference type="Gramene" id="LPERR04G07010.1">
    <property type="protein sequence ID" value="LPERR04G07010.1"/>
    <property type="gene ID" value="LPERR04G07010"/>
</dbReference>
<proteinExistence type="predicted"/>
<reference evidence="1 2" key="1">
    <citation type="submission" date="2012-08" db="EMBL/GenBank/DDBJ databases">
        <title>Oryza genome evolution.</title>
        <authorList>
            <person name="Wing R.A."/>
        </authorList>
    </citation>
    <scope>NUCLEOTIDE SEQUENCE</scope>
</reference>
<accession>A0A0D9W449</accession>
<dbReference type="EnsemblPlants" id="LPERR04G07010.1">
    <property type="protein sequence ID" value="LPERR04G07010.1"/>
    <property type="gene ID" value="LPERR04G07010"/>
</dbReference>
<dbReference type="Proteomes" id="UP000032180">
    <property type="component" value="Chromosome 4"/>
</dbReference>
<evidence type="ECO:0000313" key="1">
    <source>
        <dbReference type="EnsemblPlants" id="LPERR04G07010.1"/>
    </source>
</evidence>